<gene>
    <name evidence="1" type="ORF">SAMN05421867_10127</name>
</gene>
<evidence type="ECO:0000313" key="2">
    <source>
        <dbReference type="Proteomes" id="UP000199012"/>
    </source>
</evidence>
<dbReference type="RefSeq" id="WP_139224248.1">
    <property type="nucleotide sequence ID" value="NZ_BONM01000023.1"/>
</dbReference>
<dbReference type="OrthoDB" id="8480172at2"/>
<dbReference type="Proteomes" id="UP000199012">
    <property type="component" value="Unassembled WGS sequence"/>
</dbReference>
<sequence length="292" mass="33019">MSRDVTVLVHGPVTPFTRRTLTDALRHARQDRRVVRVVLATWDDADTDPLGALLDEVEVLRAPDVANPGFANLNRQVRLVRLGLDAVPEDHVVVKLRTDQTVDHAALLRRLDERAARLEADVVFTTDCFTRTDRRYHPSDMLLVARRPALALYYDLPEVPTTHLDDVLAVREDLRRGAVADVRDLHLWPEARLFMAYLRRRGEAVSDTDEDSARCLARYCELLSASDVGLRWEKFYGGRLPLVPYRFSMAPFEGGPVEEARCVPTSGSPVRQAVKDRLGALLWGPRLARLRA</sequence>
<keyword evidence="2" id="KW-1185">Reference proteome</keyword>
<evidence type="ECO:0000313" key="1">
    <source>
        <dbReference type="EMBL" id="SFA69232.1"/>
    </source>
</evidence>
<name>A0A1I0UYY9_9CELL</name>
<organism evidence="1 2">
    <name type="scientific">Cellulomonas marina</name>
    <dbReference type="NCBI Taxonomy" id="988821"/>
    <lineage>
        <taxon>Bacteria</taxon>
        <taxon>Bacillati</taxon>
        <taxon>Actinomycetota</taxon>
        <taxon>Actinomycetes</taxon>
        <taxon>Micrococcales</taxon>
        <taxon>Cellulomonadaceae</taxon>
        <taxon>Cellulomonas</taxon>
    </lineage>
</organism>
<dbReference type="AlphaFoldDB" id="A0A1I0UYY9"/>
<protein>
    <submittedName>
        <fullName evidence="1">WavE lipopolysaccharide synthesis</fullName>
    </submittedName>
</protein>
<reference evidence="1 2" key="1">
    <citation type="submission" date="2016-10" db="EMBL/GenBank/DDBJ databases">
        <authorList>
            <person name="de Groot N.N."/>
        </authorList>
    </citation>
    <scope>NUCLEOTIDE SEQUENCE [LARGE SCALE GENOMIC DNA]</scope>
    <source>
        <strain evidence="1 2">CGMCC 4.6945</strain>
    </source>
</reference>
<proteinExistence type="predicted"/>
<accession>A0A1I0UYY9</accession>
<dbReference type="STRING" id="988821.SAMN05421867_10127"/>
<dbReference type="EMBL" id="FOKA01000001">
    <property type="protein sequence ID" value="SFA69232.1"/>
    <property type="molecule type" value="Genomic_DNA"/>
</dbReference>
<dbReference type="InterPro" id="IPR011122">
    <property type="entry name" value="WavE"/>
</dbReference>
<dbReference type="Pfam" id="PF07507">
    <property type="entry name" value="WavE"/>
    <property type="match status" value="1"/>
</dbReference>